<comment type="caution">
    <text evidence="16">The sequence shown here is derived from an EMBL/GenBank/DDBJ whole genome shotgun (WGS) entry which is preliminary data.</text>
</comment>
<feature type="binding site" evidence="10 11">
    <location>
        <begin position="441"/>
        <end position="443"/>
    </location>
    <ligand>
        <name>L-methionine</name>
        <dbReference type="ChEBI" id="CHEBI:57844"/>
    </ligand>
</feature>
<comment type="catalytic activity">
    <reaction evidence="10">
        <text>5-methyltetrahydropteroyltri-L-glutamate + L-homocysteine = tetrahydropteroyltri-L-glutamate + L-methionine</text>
        <dbReference type="Rhea" id="RHEA:21196"/>
        <dbReference type="ChEBI" id="CHEBI:57844"/>
        <dbReference type="ChEBI" id="CHEBI:58140"/>
        <dbReference type="ChEBI" id="CHEBI:58199"/>
        <dbReference type="ChEBI" id="CHEBI:58207"/>
        <dbReference type="EC" id="2.1.1.14"/>
    </reaction>
</comment>
<keyword evidence="4 10" id="KW-0489">Methyltransferase</keyword>
<feature type="binding site" evidence="10 11">
    <location>
        <begin position="441"/>
        <end position="443"/>
    </location>
    <ligand>
        <name>L-homocysteine</name>
        <dbReference type="ChEBI" id="CHEBI:58199"/>
    </ligand>
</feature>
<feature type="binding site" evidence="11">
    <location>
        <position position="18"/>
    </location>
    <ligand>
        <name>5-methyltetrahydropteroyltri-L-glutamate</name>
        <dbReference type="ChEBI" id="CHEBI:58207"/>
    </ligand>
</feature>
<keyword evidence="17" id="KW-1185">Reference proteome</keyword>
<dbReference type="PANTHER" id="PTHR30519">
    <property type="entry name" value="5-METHYLTETRAHYDROPTEROYLTRIGLUTAMATE--HOMOCYSTEINE METHYLTRANSFERASE"/>
    <property type="match status" value="1"/>
</dbReference>
<evidence type="ECO:0000256" key="7">
    <source>
        <dbReference type="ARBA" id="ARBA00022723"/>
    </source>
</evidence>
<feature type="binding site" evidence="10 11">
    <location>
        <position position="609"/>
    </location>
    <ligand>
        <name>L-methionine</name>
        <dbReference type="ChEBI" id="CHEBI:57844"/>
    </ligand>
</feature>
<feature type="binding site" evidence="11">
    <location>
        <position position="122"/>
    </location>
    <ligand>
        <name>5-methyltetrahydropteroyltri-L-glutamate</name>
        <dbReference type="ChEBI" id="CHEBI:58207"/>
    </ligand>
</feature>
<name>A0A7J0BQK3_9BACT</name>
<gene>
    <name evidence="10 16" type="primary">metE</name>
    <name evidence="16" type="ORF">DSM19430T_06220</name>
</gene>
<feature type="active site" description="Proton donor" evidence="10 13">
    <location>
        <position position="704"/>
    </location>
</feature>
<dbReference type="GO" id="GO:0032259">
    <property type="term" value="P:methylation"/>
    <property type="evidence" value="ECO:0007669"/>
    <property type="project" value="UniProtKB-KW"/>
</dbReference>
<feature type="binding site" evidence="10">
    <location>
        <position position="653"/>
    </location>
    <ligand>
        <name>Zn(2+)</name>
        <dbReference type="ChEBI" id="CHEBI:29105"/>
        <note>catalytic</note>
    </ligand>
</feature>
<feature type="binding site" evidence="10 11">
    <location>
        <position position="571"/>
    </location>
    <ligand>
        <name>5-methyltetrahydropteroyltri-L-glutamate</name>
        <dbReference type="ChEBI" id="CHEBI:58207"/>
    </ligand>
</feature>
<feature type="binding site" evidence="10">
    <location>
        <position position="651"/>
    </location>
    <ligand>
        <name>Zn(2+)</name>
        <dbReference type="ChEBI" id="CHEBI:29105"/>
        <note>catalytic</note>
    </ligand>
</feature>
<evidence type="ECO:0000256" key="8">
    <source>
        <dbReference type="ARBA" id="ARBA00022833"/>
    </source>
</evidence>
<feature type="binding site" evidence="12">
    <location>
        <position position="736"/>
    </location>
    <ligand>
        <name>Zn(2+)</name>
        <dbReference type="ChEBI" id="CHEBI:29105"/>
        <label>1</label>
        <note>catalytic</note>
    </ligand>
</feature>
<feature type="binding site" evidence="10">
    <location>
        <position position="494"/>
    </location>
    <ligand>
        <name>L-homocysteine</name>
        <dbReference type="ChEBI" id="CHEBI:58199"/>
    </ligand>
</feature>
<keyword evidence="8 10" id="KW-0862">Zinc</keyword>
<dbReference type="AlphaFoldDB" id="A0A7J0BQK3"/>
<dbReference type="RefSeq" id="WP_174408640.1">
    <property type="nucleotide sequence ID" value="NZ_BLVP01000002.1"/>
</dbReference>
<evidence type="ECO:0000256" key="3">
    <source>
        <dbReference type="ARBA" id="ARBA00009553"/>
    </source>
</evidence>
<proteinExistence type="inferred from homology"/>
<keyword evidence="5 10" id="KW-0028">Amino-acid biosynthesis</keyword>
<dbReference type="CDD" id="cd03312">
    <property type="entry name" value="CIMS_N_terminal_like"/>
    <property type="match status" value="1"/>
</dbReference>
<dbReference type="PIRSF" id="PIRSF000382">
    <property type="entry name" value="MeTrfase_B12_ind"/>
    <property type="match status" value="1"/>
</dbReference>
<feature type="binding site" evidence="12">
    <location>
        <position position="651"/>
    </location>
    <ligand>
        <name>Zn(2+)</name>
        <dbReference type="ChEBI" id="CHEBI:29105"/>
        <label>1</label>
        <note>catalytic</note>
    </ligand>
</feature>
<dbReference type="SUPFAM" id="SSF51726">
    <property type="entry name" value="UROD/MetE-like"/>
    <property type="match status" value="2"/>
</dbReference>
<evidence type="ECO:0000256" key="2">
    <source>
        <dbReference type="ARBA" id="ARBA00004681"/>
    </source>
</evidence>
<feature type="binding site" evidence="10 11">
    <location>
        <position position="609"/>
    </location>
    <ligand>
        <name>L-homocysteine</name>
        <dbReference type="ChEBI" id="CHEBI:58199"/>
    </ligand>
</feature>
<feature type="binding site" evidence="10">
    <location>
        <position position="736"/>
    </location>
    <ligand>
        <name>Zn(2+)</name>
        <dbReference type="ChEBI" id="CHEBI:29105"/>
        <note>catalytic</note>
    </ligand>
</feature>
<reference evidence="16 17" key="1">
    <citation type="submission" date="2020-05" db="EMBL/GenBank/DDBJ databases">
        <title>Draft genome sequence of Desulfovibrio psychrotolerans JS1T.</title>
        <authorList>
            <person name="Ueno A."/>
            <person name="Tamazawa S."/>
            <person name="Tamamura S."/>
            <person name="Murakami T."/>
            <person name="Kiyama T."/>
            <person name="Inomata H."/>
            <person name="Amano Y."/>
            <person name="Miyakawa K."/>
            <person name="Tamaki H."/>
            <person name="Naganuma T."/>
            <person name="Kaneko K."/>
        </authorList>
    </citation>
    <scope>NUCLEOTIDE SEQUENCE [LARGE SCALE GENOMIC DNA]</scope>
    <source>
        <strain evidence="16 17">JS1</strain>
    </source>
</reference>
<evidence type="ECO:0000256" key="12">
    <source>
        <dbReference type="PIRSR" id="PIRSR000382-2"/>
    </source>
</evidence>
<dbReference type="Pfam" id="PF01717">
    <property type="entry name" value="Meth_synt_2"/>
    <property type="match status" value="1"/>
</dbReference>
<comment type="cofactor">
    <cofactor evidence="12">
        <name>Zn(2+)</name>
        <dbReference type="ChEBI" id="CHEBI:29105"/>
    </cofactor>
    <text evidence="12">Binds 2 Zn(2+) ions per subunit.</text>
</comment>
<evidence type="ECO:0000256" key="1">
    <source>
        <dbReference type="ARBA" id="ARBA00002777"/>
    </source>
</evidence>
<dbReference type="EMBL" id="BLVP01000002">
    <property type="protein sequence ID" value="GFM35938.1"/>
    <property type="molecule type" value="Genomic_DNA"/>
</dbReference>
<feature type="binding site" evidence="10">
    <location>
        <position position="117"/>
    </location>
    <ligand>
        <name>5-methyltetrahydropteroyltri-L-glutamate</name>
        <dbReference type="ChEBI" id="CHEBI:58207"/>
    </ligand>
</feature>
<accession>A0A7J0BQK3</accession>
<feature type="domain" description="Cobalamin-independent methionine synthase MetE C-terminal/archaeal" evidence="14">
    <location>
        <begin position="436"/>
        <end position="758"/>
    </location>
</feature>
<dbReference type="UniPathway" id="UPA00051">
    <property type="reaction ID" value="UER00082"/>
</dbReference>
<keyword evidence="9 10" id="KW-0486">Methionine biosynthesis</keyword>
<comment type="similarity">
    <text evidence="3 10">Belongs to the vitamin-B12 independent methionine synthase family.</text>
</comment>
<dbReference type="GO" id="GO:0009086">
    <property type="term" value="P:methionine biosynthetic process"/>
    <property type="evidence" value="ECO:0007669"/>
    <property type="project" value="UniProtKB-UniRule"/>
</dbReference>
<evidence type="ECO:0000256" key="5">
    <source>
        <dbReference type="ARBA" id="ARBA00022605"/>
    </source>
</evidence>
<evidence type="ECO:0000259" key="14">
    <source>
        <dbReference type="Pfam" id="PF01717"/>
    </source>
</evidence>
<dbReference type="InterPro" id="IPR002629">
    <property type="entry name" value="Met_Synth_C/arc"/>
</dbReference>
<evidence type="ECO:0000256" key="13">
    <source>
        <dbReference type="PIRSR" id="PIRSR000382-3"/>
    </source>
</evidence>
<dbReference type="CDD" id="cd03311">
    <property type="entry name" value="CIMS_C_terminal_like"/>
    <property type="match status" value="1"/>
</dbReference>
<feature type="binding site" evidence="12">
    <location>
        <position position="653"/>
    </location>
    <ligand>
        <name>Zn(2+)</name>
        <dbReference type="ChEBI" id="CHEBI:29105"/>
        <label>1</label>
        <note>catalytic</note>
    </ligand>
</feature>
<sequence length="771" mass="85910">MKTHILGFPRIGADRELKKALEAFWRGETSAQDLQAVAKTLKERHWAIQHRAGLDWVTTGDFSYYDHVLDTACMLGCIPERFGISTCDAGTPVPFEDYFRMARGDAARNIPAMEMTKWFNTNYHFIVPEISAHQQIRFSSPQLVEDTRQASALGYTPKPVILGPITFLSLAKSTDGSDCWQHADAVADAYAELLAQLDGVCPWIQIDEPILCADLSPAGRAAFPRVYERLNGALKNTGLLLATYFDVLDDNMELALSSGCSGLHVDLVRGGATLNSLLVCLPGHMSLSAGIVDGRNIWKTDLAKALATLGNILDRFDARRLIIGSSCSLMHCPVDLEHEDRLDPELKSWMAFAVQKCREISDLAFLLGEPGGQVSTEGISLLEENAAELRSRRTSGRVHKPAVRERCNAVGPHMLCRPTPHADRKKAQEWLNLPVLPTTTIGSFPQTTAIRQARTLMSNGTMPSQDYESFMKKEIESAVRVQEELGLDVLVHGEPERNDMVEYFGQQMNGFCFTRNGWVQSYGSRCVKPPVIYGDVFRPLPMTVFWIRYAASLTDKPMKGMLTGPVTMLCWSFVRDDMPRSEVCRQLALAIRDEIRDLEEAGVRIIQVDEAAFSEGLPVKQRDGAEYLRWAAQNFRLATSGVSDATQIHTHMCYSEFNEIIHAIAAMDADVISIESSRSRMTLLDAFSVADYPNDIGPGVYDIHSPRIPTEGEMEELLHRALACIPAERLWVNPDCGLKTRDWPETTASLRNMVAAARKVRASLTRITRRT</sequence>
<comment type="cofactor">
    <cofactor evidence="10">
        <name>Zn(2+)</name>
        <dbReference type="ChEBI" id="CHEBI:29105"/>
    </cofactor>
    <text evidence="10">Binds 1 zinc ion per subunit.</text>
</comment>
<feature type="binding site" evidence="10">
    <location>
        <position position="675"/>
    </location>
    <ligand>
        <name>Zn(2+)</name>
        <dbReference type="ChEBI" id="CHEBI:29105"/>
        <note>catalytic</note>
    </ligand>
</feature>
<evidence type="ECO:0000256" key="11">
    <source>
        <dbReference type="PIRSR" id="PIRSR000382-1"/>
    </source>
</evidence>
<evidence type="ECO:0000313" key="17">
    <source>
        <dbReference type="Proteomes" id="UP000503820"/>
    </source>
</evidence>
<keyword evidence="10" id="KW-0677">Repeat</keyword>
<dbReference type="GO" id="GO:0008270">
    <property type="term" value="F:zinc ion binding"/>
    <property type="evidence" value="ECO:0007669"/>
    <property type="project" value="InterPro"/>
</dbReference>
<feature type="binding site" evidence="12">
    <location>
        <position position="662"/>
    </location>
    <ligand>
        <name>Zn(2+)</name>
        <dbReference type="ChEBI" id="CHEBI:29105"/>
        <label>2</label>
    </ligand>
</feature>
<evidence type="ECO:0000256" key="10">
    <source>
        <dbReference type="HAMAP-Rule" id="MF_00172"/>
    </source>
</evidence>
<feature type="domain" description="Cobalamin-independent methionine synthase MetE N-terminal" evidence="15">
    <location>
        <begin position="2"/>
        <end position="314"/>
    </location>
</feature>
<keyword evidence="7 10" id="KW-0479">Metal-binding</keyword>
<evidence type="ECO:0000256" key="6">
    <source>
        <dbReference type="ARBA" id="ARBA00022679"/>
    </source>
</evidence>
<dbReference type="Gene3D" id="3.20.20.210">
    <property type="match status" value="2"/>
</dbReference>
<evidence type="ECO:0000256" key="9">
    <source>
        <dbReference type="ARBA" id="ARBA00023167"/>
    </source>
</evidence>
<evidence type="ECO:0000259" key="15">
    <source>
        <dbReference type="Pfam" id="PF08267"/>
    </source>
</evidence>
<organism evidence="16 17">
    <name type="scientific">Desulfovibrio psychrotolerans</name>
    <dbReference type="NCBI Taxonomy" id="415242"/>
    <lineage>
        <taxon>Bacteria</taxon>
        <taxon>Pseudomonadati</taxon>
        <taxon>Thermodesulfobacteriota</taxon>
        <taxon>Desulfovibrionia</taxon>
        <taxon>Desulfovibrionales</taxon>
        <taxon>Desulfovibrionaceae</taxon>
        <taxon>Desulfovibrio</taxon>
    </lineage>
</organism>
<evidence type="ECO:0000256" key="4">
    <source>
        <dbReference type="ARBA" id="ARBA00022603"/>
    </source>
</evidence>
<feature type="binding site" evidence="10">
    <location>
        <position position="615"/>
    </location>
    <ligand>
        <name>5-methyltetrahydropteroyltri-L-glutamate</name>
        <dbReference type="ChEBI" id="CHEBI:58207"/>
    </ligand>
</feature>
<feature type="binding site" evidence="10 11">
    <location>
        <position position="494"/>
    </location>
    <ligand>
        <name>L-methionine</name>
        <dbReference type="ChEBI" id="CHEBI:57844"/>
    </ligand>
</feature>
<evidence type="ECO:0000313" key="16">
    <source>
        <dbReference type="EMBL" id="GFM35938.1"/>
    </source>
</evidence>
<keyword evidence="6 10" id="KW-0808">Transferase</keyword>
<comment type="function">
    <text evidence="1 10">Catalyzes the transfer of a methyl group from 5-methyltetrahydrofolate to homocysteine resulting in methionine formation.</text>
</comment>
<dbReference type="GO" id="GO:0003871">
    <property type="term" value="F:5-methyltetrahydropteroyltriglutamate-homocysteine S-methyltransferase activity"/>
    <property type="evidence" value="ECO:0007669"/>
    <property type="project" value="UniProtKB-UniRule"/>
</dbReference>
<dbReference type="Pfam" id="PF08267">
    <property type="entry name" value="Meth_synt_1"/>
    <property type="match status" value="1"/>
</dbReference>
<dbReference type="InterPro" id="IPR006276">
    <property type="entry name" value="Cobalamin-indep_Met_synthase"/>
</dbReference>
<dbReference type="InterPro" id="IPR038071">
    <property type="entry name" value="UROD/MetE-like_sf"/>
</dbReference>
<feature type="binding site" evidence="10">
    <location>
        <begin position="15"/>
        <end position="18"/>
    </location>
    <ligand>
        <name>5-methyltetrahydropteroyltri-L-glutamate</name>
        <dbReference type="ChEBI" id="CHEBI:58207"/>
    </ligand>
</feature>
<dbReference type="NCBIfam" id="TIGR01371">
    <property type="entry name" value="met_syn_B12ind"/>
    <property type="match status" value="1"/>
</dbReference>
<dbReference type="EC" id="2.1.1.14" evidence="10"/>
<feature type="binding site" evidence="12">
    <location>
        <position position="675"/>
    </location>
    <ligand>
        <name>Zn(2+)</name>
        <dbReference type="ChEBI" id="CHEBI:29105"/>
        <label>1</label>
        <note>catalytic</note>
    </ligand>
</feature>
<dbReference type="InterPro" id="IPR013215">
    <property type="entry name" value="Cbl-indep_Met_Synth_N"/>
</dbReference>
<dbReference type="NCBIfam" id="NF003556">
    <property type="entry name" value="PRK05222.1"/>
    <property type="match status" value="1"/>
</dbReference>
<feature type="binding site" evidence="10 11">
    <location>
        <begin position="525"/>
        <end position="526"/>
    </location>
    <ligand>
        <name>5-methyltetrahydropteroyltri-L-glutamate</name>
        <dbReference type="ChEBI" id="CHEBI:58207"/>
    </ligand>
</feature>
<dbReference type="Proteomes" id="UP000503820">
    <property type="component" value="Unassembled WGS sequence"/>
</dbReference>
<protein>
    <recommendedName>
        <fullName evidence="10">5-methyltetrahydropteroyltriglutamate--homocysteine methyltransferase</fullName>
        <ecNumber evidence="10">2.1.1.14</ecNumber>
    </recommendedName>
    <alternativeName>
        <fullName evidence="10">Cobalamin-independent methionine synthase</fullName>
    </alternativeName>
    <alternativeName>
        <fullName evidence="10">Methionine synthase, vitamin-B12 independent isozyme</fullName>
    </alternativeName>
</protein>
<dbReference type="HAMAP" id="MF_00172">
    <property type="entry name" value="Meth_synth"/>
    <property type="match status" value="1"/>
</dbReference>
<comment type="pathway">
    <text evidence="2 10">Amino-acid biosynthesis; L-methionine biosynthesis via de novo pathway; L-methionine from L-homocysteine (MetE route): step 1/1.</text>
</comment>